<organism evidence="1 2">
    <name type="scientific">Lacticaseibacillus baoqingensis</name>
    <dbReference type="NCBI Taxonomy" id="2486013"/>
    <lineage>
        <taxon>Bacteria</taxon>
        <taxon>Bacillati</taxon>
        <taxon>Bacillota</taxon>
        <taxon>Bacilli</taxon>
        <taxon>Lactobacillales</taxon>
        <taxon>Lactobacillaceae</taxon>
        <taxon>Lacticaseibacillus</taxon>
    </lineage>
</organism>
<gene>
    <name evidence="1" type="ORF">ACFQ5J_07260</name>
</gene>
<dbReference type="RefSeq" id="WP_125748489.1">
    <property type="nucleotide sequence ID" value="NZ_JBHTON010000019.1"/>
</dbReference>
<keyword evidence="2" id="KW-1185">Reference proteome</keyword>
<protein>
    <submittedName>
        <fullName evidence="1">Mbeg1-like protein</fullName>
    </submittedName>
</protein>
<evidence type="ECO:0000313" key="2">
    <source>
        <dbReference type="Proteomes" id="UP001597252"/>
    </source>
</evidence>
<reference evidence="2" key="1">
    <citation type="journal article" date="2019" name="Int. J. Syst. Evol. Microbiol.">
        <title>The Global Catalogue of Microorganisms (GCM) 10K type strain sequencing project: providing services to taxonomists for standard genome sequencing and annotation.</title>
        <authorList>
            <consortium name="The Broad Institute Genomics Platform"/>
            <consortium name="The Broad Institute Genome Sequencing Center for Infectious Disease"/>
            <person name="Wu L."/>
            <person name="Ma J."/>
        </authorList>
    </citation>
    <scope>NUCLEOTIDE SEQUENCE [LARGE SCALE GENOMIC DNA]</scope>
    <source>
        <strain evidence="2">CCM 8903</strain>
    </source>
</reference>
<dbReference type="Proteomes" id="UP001597252">
    <property type="component" value="Unassembled WGS sequence"/>
</dbReference>
<sequence length="354" mass="39152">MANLLDYLAQYGDRPFSSRPLTIVDAAILAQLAYCPLHGSGQLASLSPQQQTALAAGTWAQADNRRLLAQVTTCRRYRQVAWLAPVALNDPAQEQAFSAITWQLAPELYYLSFRGTRATFVDWKEDFNMTFLTAIPSQTAASRYFTDIAAAYPGEYYLGGHSKGGTLATYAAVHAKAALQPKIRMAYNFDGPGLQQPLPMNGHYLKLVPQNSLIGMILDPTQDFGVVASQASGIRQHDLFTWQTHQTDFVYLSATDRSSQQLQKMLANWLASLDDATKQQALNAAYAVITATQKESFAELRRTPLTTTKALLTGLRQTQAADHAAWRAVLNALLHALITTAWRRQVPRETSPHH</sequence>
<dbReference type="SUPFAM" id="SSF53474">
    <property type="entry name" value="alpha/beta-Hydrolases"/>
    <property type="match status" value="1"/>
</dbReference>
<proteinExistence type="predicted"/>
<accession>A0ABW4E986</accession>
<name>A0ABW4E986_9LACO</name>
<comment type="caution">
    <text evidence="1">The sequence shown here is derived from an EMBL/GenBank/DDBJ whole genome shotgun (WGS) entry which is preliminary data.</text>
</comment>
<evidence type="ECO:0000313" key="1">
    <source>
        <dbReference type="EMBL" id="MFD1485025.1"/>
    </source>
</evidence>
<dbReference type="InterPro" id="IPR024499">
    <property type="entry name" value="Mbeg1-like"/>
</dbReference>
<dbReference type="EMBL" id="JBHTON010000019">
    <property type="protein sequence ID" value="MFD1485025.1"/>
    <property type="molecule type" value="Genomic_DNA"/>
</dbReference>
<dbReference type="InterPro" id="IPR029058">
    <property type="entry name" value="AB_hydrolase_fold"/>
</dbReference>
<dbReference type="Pfam" id="PF11187">
    <property type="entry name" value="Mbeg1-like"/>
    <property type="match status" value="1"/>
</dbReference>
<dbReference type="Gene3D" id="3.40.50.1820">
    <property type="entry name" value="alpha/beta hydrolase"/>
    <property type="match status" value="1"/>
</dbReference>